<keyword evidence="3" id="KW-1185">Reference proteome</keyword>
<evidence type="ECO:0000256" key="1">
    <source>
        <dbReference type="SAM" id="Phobius"/>
    </source>
</evidence>
<evidence type="ECO:0000313" key="3">
    <source>
        <dbReference type="Proteomes" id="UP000193922"/>
    </source>
</evidence>
<name>A0A1Y1WFD9_9FUNG</name>
<reference evidence="2 3" key="1">
    <citation type="submission" date="2016-07" db="EMBL/GenBank/DDBJ databases">
        <title>Pervasive Adenine N6-methylation of Active Genes in Fungi.</title>
        <authorList>
            <consortium name="DOE Joint Genome Institute"/>
            <person name="Mondo S.J."/>
            <person name="Dannebaum R.O."/>
            <person name="Kuo R.C."/>
            <person name="Labutti K."/>
            <person name="Haridas S."/>
            <person name="Kuo A."/>
            <person name="Salamov A."/>
            <person name="Ahrendt S.R."/>
            <person name="Lipzen A."/>
            <person name="Sullivan W."/>
            <person name="Andreopoulos W.B."/>
            <person name="Clum A."/>
            <person name="Lindquist E."/>
            <person name="Daum C."/>
            <person name="Ramamoorthy G.K."/>
            <person name="Gryganskyi A."/>
            <person name="Culley D."/>
            <person name="Magnuson J.K."/>
            <person name="James T.Y."/>
            <person name="O'Malley M.A."/>
            <person name="Stajich J.E."/>
            <person name="Spatafora J.W."/>
            <person name="Visel A."/>
            <person name="Grigoriev I.V."/>
        </authorList>
    </citation>
    <scope>NUCLEOTIDE SEQUENCE [LARGE SCALE GENOMIC DNA]</scope>
    <source>
        <strain evidence="2 3">ATCC 12442</strain>
    </source>
</reference>
<dbReference type="EMBL" id="MCFD01000003">
    <property type="protein sequence ID" value="ORX71874.1"/>
    <property type="molecule type" value="Genomic_DNA"/>
</dbReference>
<dbReference type="RefSeq" id="XP_040745298.1">
    <property type="nucleotide sequence ID" value="XM_040886730.1"/>
</dbReference>
<dbReference type="AlphaFoldDB" id="A0A1Y1WFD9"/>
<protein>
    <submittedName>
        <fullName evidence="2">Uncharacterized protein</fullName>
    </submittedName>
</protein>
<dbReference type="OrthoDB" id="5554174at2759"/>
<accession>A0A1Y1WFD9</accession>
<organism evidence="2 3">
    <name type="scientific">Linderina pennispora</name>
    <dbReference type="NCBI Taxonomy" id="61395"/>
    <lineage>
        <taxon>Eukaryota</taxon>
        <taxon>Fungi</taxon>
        <taxon>Fungi incertae sedis</taxon>
        <taxon>Zoopagomycota</taxon>
        <taxon>Kickxellomycotina</taxon>
        <taxon>Kickxellomycetes</taxon>
        <taxon>Kickxellales</taxon>
        <taxon>Kickxellaceae</taxon>
        <taxon>Linderina</taxon>
    </lineage>
</organism>
<dbReference type="GeneID" id="63803378"/>
<sequence length="302" mass="33813">MPFNGDVALQANELTHRADDNDRVQYQLWFPFAKHPTWQLVPIAGNIMVFIDTLRFVHAVNSLFVIPGSEILLVYLKITSILFLGMIPCVGFLLTLTLKPCLCYMRIATACLPTYGLRVPPTPFLNVVDMFSPCNPIHNNPATQSSQLSKQSDMTVIDVDGARPQYFSPLVLLPKDNVQAWMDSALRDERSPYSRVSLSHSVDHPACVMYAVRPTDVNRESVRTRCMRSNMVYPNKLKSSSCTNLDTKSKKIAKGKHMSLTIDRRRSLKLLFPLEKQSASVGKECAIKNLKGLTVDVLKAAA</sequence>
<keyword evidence="1" id="KW-0812">Transmembrane</keyword>
<proteinExistence type="predicted"/>
<keyword evidence="1" id="KW-1133">Transmembrane helix</keyword>
<dbReference type="Proteomes" id="UP000193922">
    <property type="component" value="Unassembled WGS sequence"/>
</dbReference>
<feature type="transmembrane region" description="Helical" evidence="1">
    <location>
        <begin position="72"/>
        <end position="96"/>
    </location>
</feature>
<gene>
    <name evidence="2" type="ORF">DL89DRAFT_265582</name>
</gene>
<comment type="caution">
    <text evidence="2">The sequence shown here is derived from an EMBL/GenBank/DDBJ whole genome shotgun (WGS) entry which is preliminary data.</text>
</comment>
<evidence type="ECO:0000313" key="2">
    <source>
        <dbReference type="EMBL" id="ORX71874.1"/>
    </source>
</evidence>
<keyword evidence="1" id="KW-0472">Membrane</keyword>